<dbReference type="Gene3D" id="3.50.50.60">
    <property type="entry name" value="FAD/NAD(P)-binding domain"/>
    <property type="match status" value="2"/>
</dbReference>
<dbReference type="Pfam" id="PF00743">
    <property type="entry name" value="FMO-like"/>
    <property type="match status" value="1"/>
</dbReference>
<evidence type="ECO:0000256" key="11">
    <source>
        <dbReference type="RuleBase" id="RU361177"/>
    </source>
</evidence>
<evidence type="ECO:0000256" key="5">
    <source>
        <dbReference type="ARBA" id="ARBA00022827"/>
    </source>
</evidence>
<evidence type="ECO:0000256" key="6">
    <source>
        <dbReference type="ARBA" id="ARBA00022857"/>
    </source>
</evidence>
<proteinExistence type="inferred from homology"/>
<name>A0A6A3D8A8_HIBSY</name>
<comment type="caution">
    <text evidence="13">The sequence shown here is derived from an EMBL/GenBank/DDBJ whole genome shotgun (WGS) entry which is preliminary data.</text>
</comment>
<dbReference type="Proteomes" id="UP000436088">
    <property type="component" value="Unassembled WGS sequence"/>
</dbReference>
<comment type="cofactor">
    <cofactor evidence="1 11">
        <name>FAD</name>
        <dbReference type="ChEBI" id="CHEBI:57692"/>
    </cofactor>
</comment>
<dbReference type="EC" id="1.-.-.-" evidence="11"/>
<feature type="region of interest" description="Disordered" evidence="12">
    <location>
        <begin position="229"/>
        <end position="250"/>
    </location>
</feature>
<evidence type="ECO:0000256" key="7">
    <source>
        <dbReference type="ARBA" id="ARBA00023002"/>
    </source>
</evidence>
<evidence type="ECO:0000256" key="8">
    <source>
        <dbReference type="ARBA" id="ARBA00023033"/>
    </source>
</evidence>
<evidence type="ECO:0000256" key="12">
    <source>
        <dbReference type="SAM" id="MobiDB-lite"/>
    </source>
</evidence>
<dbReference type="GO" id="GO:0004499">
    <property type="term" value="F:N,N-dimethylaniline monooxygenase activity"/>
    <property type="evidence" value="ECO:0007669"/>
    <property type="project" value="InterPro"/>
</dbReference>
<evidence type="ECO:0000256" key="4">
    <source>
        <dbReference type="ARBA" id="ARBA00022630"/>
    </source>
</evidence>
<dbReference type="GO" id="GO:0103075">
    <property type="term" value="F:indole-3-pyruvate monooxygenase activity"/>
    <property type="evidence" value="ECO:0007669"/>
    <property type="project" value="UniProtKB-EC"/>
</dbReference>
<dbReference type="GO" id="GO:0005789">
    <property type="term" value="C:endoplasmic reticulum membrane"/>
    <property type="evidence" value="ECO:0007669"/>
    <property type="project" value="TreeGrafter"/>
</dbReference>
<comment type="catalytic activity">
    <reaction evidence="10">
        <text>indole-3-pyruvate + NADPH + O2 + H(+) = (indol-3-yl)acetate + CO2 + NADP(+) + H2O</text>
        <dbReference type="Rhea" id="RHEA:34331"/>
        <dbReference type="ChEBI" id="CHEBI:15377"/>
        <dbReference type="ChEBI" id="CHEBI:15378"/>
        <dbReference type="ChEBI" id="CHEBI:15379"/>
        <dbReference type="ChEBI" id="CHEBI:16526"/>
        <dbReference type="ChEBI" id="CHEBI:17640"/>
        <dbReference type="ChEBI" id="CHEBI:30854"/>
        <dbReference type="ChEBI" id="CHEBI:57783"/>
        <dbReference type="ChEBI" id="CHEBI:58349"/>
        <dbReference type="EC" id="1.14.13.168"/>
    </reaction>
</comment>
<gene>
    <name evidence="13" type="ORF">F3Y22_tig00000340pilonHSYRG00399</name>
</gene>
<accession>A0A6A3D8A8</accession>
<keyword evidence="6" id="KW-0521">NADP</keyword>
<reference evidence="13" key="1">
    <citation type="submission" date="2019-09" db="EMBL/GenBank/DDBJ databases">
        <title>Draft genome information of white flower Hibiscus syriacus.</title>
        <authorList>
            <person name="Kim Y.-M."/>
        </authorList>
    </citation>
    <scope>NUCLEOTIDE SEQUENCE [LARGE SCALE GENOMIC DNA]</scope>
    <source>
        <strain evidence="13">YM2019G1</strain>
    </source>
</reference>
<evidence type="ECO:0000256" key="10">
    <source>
        <dbReference type="ARBA" id="ARBA00047707"/>
    </source>
</evidence>
<dbReference type="PRINTS" id="PR00368">
    <property type="entry name" value="FADPNR"/>
</dbReference>
<organism evidence="13 14">
    <name type="scientific">Hibiscus syriacus</name>
    <name type="common">Rose of Sharon</name>
    <dbReference type="NCBI Taxonomy" id="106335"/>
    <lineage>
        <taxon>Eukaryota</taxon>
        <taxon>Viridiplantae</taxon>
        <taxon>Streptophyta</taxon>
        <taxon>Embryophyta</taxon>
        <taxon>Tracheophyta</taxon>
        <taxon>Spermatophyta</taxon>
        <taxon>Magnoliopsida</taxon>
        <taxon>eudicotyledons</taxon>
        <taxon>Gunneridae</taxon>
        <taxon>Pentapetalae</taxon>
        <taxon>rosids</taxon>
        <taxon>malvids</taxon>
        <taxon>Malvales</taxon>
        <taxon>Malvaceae</taxon>
        <taxon>Malvoideae</taxon>
        <taxon>Hibiscus</taxon>
    </lineage>
</organism>
<dbReference type="InterPro" id="IPR050982">
    <property type="entry name" value="Auxin_biosynth/cation_transpt"/>
</dbReference>
<feature type="compositionally biased region" description="Basic and acidic residues" evidence="12">
    <location>
        <begin position="240"/>
        <end position="250"/>
    </location>
</feature>
<keyword evidence="5 11" id="KW-0274">FAD</keyword>
<dbReference type="GO" id="GO:0050660">
    <property type="term" value="F:flavin adenine dinucleotide binding"/>
    <property type="evidence" value="ECO:0007669"/>
    <property type="project" value="InterPro"/>
</dbReference>
<sequence length="400" mass="44852">MGSSQHHHHHQNDTNCVLVHGPIIVGAGPSGLAASACLTQRGVPSIILEKSDCLASLWQHRTYDRLKLHLPKQFCQLPLMGFPQDYPKYPTKRQFVSYLESYASHFSIHPRFNQAVQSADAEPVIPDIAGINKFDGSVVHTSEYKSGFEFRNQRVLVVGCGNSGMEVSLDLCRYNAIPHTVVRNTVSACITKRNVWFLNIWDSNVTSQMVPIETSRQVLIAGIQFHPRQHRSNRSQAAKDGSDRAQERHWEDAGARRRGVIVDKIRKIKVMEGVKEITRNGAKFVDGQDKEIDSIILATGYKSNVPTWLKGCESFFNQDGMPVTPFPDGWKAKKGLYTVGFSRRGLQGTASDAIKIAKDIAQQWRSINNNSHVIQLKEDDSIGGYNGFFSFFFSLPLRIL</sequence>
<evidence type="ECO:0000313" key="13">
    <source>
        <dbReference type="EMBL" id="KAE8735439.1"/>
    </source>
</evidence>
<dbReference type="InterPro" id="IPR020946">
    <property type="entry name" value="Flavin_mOase-like"/>
</dbReference>
<evidence type="ECO:0000256" key="3">
    <source>
        <dbReference type="ARBA" id="ARBA00009183"/>
    </source>
</evidence>
<dbReference type="AlphaFoldDB" id="A0A6A3D8A8"/>
<dbReference type="PANTHER" id="PTHR43539:SF78">
    <property type="entry name" value="FLAVIN-CONTAINING MONOOXYGENASE"/>
    <property type="match status" value="1"/>
</dbReference>
<evidence type="ECO:0000256" key="1">
    <source>
        <dbReference type="ARBA" id="ARBA00001974"/>
    </source>
</evidence>
<dbReference type="GO" id="GO:0050661">
    <property type="term" value="F:NADP binding"/>
    <property type="evidence" value="ECO:0007669"/>
    <property type="project" value="InterPro"/>
</dbReference>
<keyword evidence="14" id="KW-1185">Reference proteome</keyword>
<keyword evidence="9" id="KW-0073">Auxin biosynthesis</keyword>
<comment type="similarity">
    <text evidence="3 11">Belongs to the FMO family.</text>
</comment>
<dbReference type="SUPFAM" id="SSF51905">
    <property type="entry name" value="FAD/NAD(P)-binding domain"/>
    <property type="match status" value="2"/>
</dbReference>
<comment type="pathway">
    <text evidence="2">Plant hormone metabolism; auxin biosynthesis.</text>
</comment>
<dbReference type="InterPro" id="IPR036188">
    <property type="entry name" value="FAD/NAD-bd_sf"/>
</dbReference>
<keyword evidence="7 11" id="KW-0560">Oxidoreductase</keyword>
<dbReference type="GO" id="GO:0009851">
    <property type="term" value="P:auxin biosynthetic process"/>
    <property type="evidence" value="ECO:0007669"/>
    <property type="project" value="UniProtKB-KW"/>
</dbReference>
<dbReference type="Pfam" id="PF13738">
    <property type="entry name" value="Pyr_redox_3"/>
    <property type="match status" value="1"/>
</dbReference>
<keyword evidence="8 11" id="KW-0503">Monooxygenase</keyword>
<dbReference type="PRINTS" id="PR00469">
    <property type="entry name" value="PNDRDTASEII"/>
</dbReference>
<evidence type="ECO:0000313" key="14">
    <source>
        <dbReference type="Proteomes" id="UP000436088"/>
    </source>
</evidence>
<dbReference type="EMBL" id="VEPZ02000032">
    <property type="protein sequence ID" value="KAE8735439.1"/>
    <property type="molecule type" value="Genomic_DNA"/>
</dbReference>
<keyword evidence="4 11" id="KW-0285">Flavoprotein</keyword>
<protein>
    <recommendedName>
        <fullName evidence="11">Flavin-containing monooxygenase</fullName>
        <ecNumber evidence="11">1.-.-.-</ecNumber>
    </recommendedName>
</protein>
<dbReference type="PANTHER" id="PTHR43539">
    <property type="entry name" value="FLAVIN-BINDING MONOOXYGENASE-LIKE PROTEIN (AFU_ORTHOLOGUE AFUA_4G09220)"/>
    <property type="match status" value="1"/>
</dbReference>
<evidence type="ECO:0000256" key="2">
    <source>
        <dbReference type="ARBA" id="ARBA00004814"/>
    </source>
</evidence>
<evidence type="ECO:0000256" key="9">
    <source>
        <dbReference type="ARBA" id="ARBA00023070"/>
    </source>
</evidence>